<dbReference type="AlphaFoldDB" id="A0A9P7FM22"/>
<dbReference type="SUPFAM" id="SSF57756">
    <property type="entry name" value="Retrovirus zinc finger-like domains"/>
    <property type="match status" value="1"/>
</dbReference>
<keyword evidence="2" id="KW-0863">Zinc-finger</keyword>
<keyword evidence="1" id="KW-0507">mRNA processing</keyword>
<dbReference type="GO" id="GO:0003676">
    <property type="term" value="F:nucleic acid binding"/>
    <property type="evidence" value="ECO:0007669"/>
    <property type="project" value="InterPro"/>
</dbReference>
<organism evidence="5 6">
    <name type="scientific">Asterophora parasitica</name>
    <dbReference type="NCBI Taxonomy" id="117018"/>
    <lineage>
        <taxon>Eukaryota</taxon>
        <taxon>Fungi</taxon>
        <taxon>Dikarya</taxon>
        <taxon>Basidiomycota</taxon>
        <taxon>Agaricomycotina</taxon>
        <taxon>Agaricomycetes</taxon>
        <taxon>Agaricomycetidae</taxon>
        <taxon>Agaricales</taxon>
        <taxon>Tricholomatineae</taxon>
        <taxon>Lyophyllaceae</taxon>
        <taxon>Asterophora</taxon>
    </lineage>
</organism>
<evidence type="ECO:0000256" key="3">
    <source>
        <dbReference type="SAM" id="MobiDB-lite"/>
    </source>
</evidence>
<protein>
    <recommendedName>
        <fullName evidence="4">CCHC-type domain-containing protein</fullName>
    </recommendedName>
</protein>
<gene>
    <name evidence="5" type="ORF">DXG03_007488</name>
</gene>
<comment type="caution">
    <text evidence="5">The sequence shown here is derived from an EMBL/GenBank/DDBJ whole genome shotgun (WGS) entry which is preliminary data.</text>
</comment>
<reference evidence="5" key="1">
    <citation type="submission" date="2020-07" db="EMBL/GenBank/DDBJ databases">
        <authorList>
            <person name="Nieuwenhuis M."/>
            <person name="Van De Peppel L.J.J."/>
        </authorList>
    </citation>
    <scope>NUCLEOTIDE SEQUENCE</scope>
    <source>
        <strain evidence="5">AP01</strain>
        <tissue evidence="5">Mycelium</tissue>
    </source>
</reference>
<dbReference type="InterPro" id="IPR001878">
    <property type="entry name" value="Znf_CCHC"/>
</dbReference>
<dbReference type="OrthoDB" id="2418064at2759"/>
<sequence>MKIDNFMVKFEALVTKSGITDLQAIDLLEQNVNQEIIQVLFYQGKQKKVLEEATAEIFQIGHAMEMYRFMKGSQKALSSPRWMSRTGGGGHQPSGGSPNQARAPTATTQYVPMDVDTTGTKTRVQCFKCKGHGHFTRDCKWKMDVHSMDHEELRKIFYEEFEEEKKQELKE</sequence>
<dbReference type="Gene3D" id="4.10.60.10">
    <property type="entry name" value="Zinc finger, CCHC-type"/>
    <property type="match status" value="1"/>
</dbReference>
<reference evidence="5" key="2">
    <citation type="submission" date="2021-10" db="EMBL/GenBank/DDBJ databases">
        <title>Phylogenomics reveals ancestral predisposition of the termite-cultivated fungus Termitomyces towards a domesticated lifestyle.</title>
        <authorList>
            <person name="Auxier B."/>
            <person name="Grum-Grzhimaylo A."/>
            <person name="Cardenas M.E."/>
            <person name="Lodge J.D."/>
            <person name="Laessoe T."/>
            <person name="Pedersen O."/>
            <person name="Smith M.E."/>
            <person name="Kuyper T.W."/>
            <person name="Franco-Molano E.A."/>
            <person name="Baroni T.J."/>
            <person name="Aanen D.K."/>
        </authorList>
    </citation>
    <scope>NUCLEOTIDE SEQUENCE</scope>
    <source>
        <strain evidence="5">AP01</strain>
        <tissue evidence="5">Mycelium</tissue>
    </source>
</reference>
<keyword evidence="6" id="KW-1185">Reference proteome</keyword>
<evidence type="ECO:0000313" key="6">
    <source>
        <dbReference type="Proteomes" id="UP000775547"/>
    </source>
</evidence>
<dbReference type="GO" id="GO:0008270">
    <property type="term" value="F:zinc ion binding"/>
    <property type="evidence" value="ECO:0007669"/>
    <property type="project" value="UniProtKB-KW"/>
</dbReference>
<dbReference type="Proteomes" id="UP000775547">
    <property type="component" value="Unassembled WGS sequence"/>
</dbReference>
<feature type="domain" description="CCHC-type" evidence="4">
    <location>
        <begin position="126"/>
        <end position="140"/>
    </location>
</feature>
<dbReference type="PROSITE" id="PS50158">
    <property type="entry name" value="ZF_CCHC"/>
    <property type="match status" value="1"/>
</dbReference>
<proteinExistence type="predicted"/>
<feature type="region of interest" description="Disordered" evidence="3">
    <location>
        <begin position="78"/>
        <end position="104"/>
    </location>
</feature>
<evidence type="ECO:0000256" key="2">
    <source>
        <dbReference type="PROSITE-ProRule" id="PRU00047"/>
    </source>
</evidence>
<keyword evidence="2" id="KW-0862">Zinc</keyword>
<dbReference type="InterPro" id="IPR036875">
    <property type="entry name" value="Znf_CCHC_sf"/>
</dbReference>
<evidence type="ECO:0000259" key="4">
    <source>
        <dbReference type="PROSITE" id="PS50158"/>
    </source>
</evidence>
<dbReference type="EMBL" id="JABCKV010005547">
    <property type="protein sequence ID" value="KAG5633380.1"/>
    <property type="molecule type" value="Genomic_DNA"/>
</dbReference>
<evidence type="ECO:0000313" key="5">
    <source>
        <dbReference type="EMBL" id="KAG5633380.1"/>
    </source>
</evidence>
<dbReference type="GO" id="GO:0006397">
    <property type="term" value="P:mRNA processing"/>
    <property type="evidence" value="ECO:0007669"/>
    <property type="project" value="UniProtKB-KW"/>
</dbReference>
<keyword evidence="2" id="KW-0479">Metal-binding</keyword>
<evidence type="ECO:0000256" key="1">
    <source>
        <dbReference type="ARBA" id="ARBA00022664"/>
    </source>
</evidence>
<name>A0A9P7FM22_9AGAR</name>
<accession>A0A9P7FM22</accession>